<dbReference type="InterPro" id="IPR005467">
    <property type="entry name" value="His_kinase_dom"/>
</dbReference>
<dbReference type="PANTHER" id="PTHR43395:SF1">
    <property type="entry name" value="CHEMOTAXIS PROTEIN CHEA"/>
    <property type="match status" value="1"/>
</dbReference>
<sequence>MSRISSDLQDIILSMRMVPIEQVFSRFPRMIRKLARELNKQIQLDITGADTELDRTVIDEIGDPLVHLIRNAIDHGIEMPDVRKSKGKSEQGTINLKAYHSGNHVFIEIDDDGAGINKEKVLQKAIDNNVISFEQRESMSDQEVFELIMESGFSTADKISDISGRGGRFGCCSE</sequence>
<evidence type="ECO:0000256" key="3">
    <source>
        <dbReference type="ARBA" id="ARBA00022777"/>
    </source>
</evidence>
<dbReference type="InterPro" id="IPR051315">
    <property type="entry name" value="Bact_Chemotaxis_CheA"/>
</dbReference>
<protein>
    <submittedName>
        <fullName evidence="7">ATP-binding protein</fullName>
    </submittedName>
</protein>
<dbReference type="PROSITE" id="PS50109">
    <property type="entry name" value="HIS_KIN"/>
    <property type="match status" value="1"/>
</dbReference>
<evidence type="ECO:0000256" key="4">
    <source>
        <dbReference type="ARBA" id="ARBA00022840"/>
    </source>
</evidence>
<evidence type="ECO:0000313" key="7">
    <source>
        <dbReference type="EMBL" id="MDY0396388.1"/>
    </source>
</evidence>
<dbReference type="GO" id="GO:0005524">
    <property type="term" value="F:ATP binding"/>
    <property type="evidence" value="ECO:0007669"/>
    <property type="project" value="UniProtKB-KW"/>
</dbReference>
<evidence type="ECO:0000256" key="2">
    <source>
        <dbReference type="ARBA" id="ARBA00022741"/>
    </source>
</evidence>
<keyword evidence="8" id="KW-1185">Reference proteome</keyword>
<feature type="domain" description="Histidine kinase" evidence="6">
    <location>
        <begin position="1"/>
        <end position="121"/>
    </location>
</feature>
<dbReference type="InterPro" id="IPR036890">
    <property type="entry name" value="HATPase_C_sf"/>
</dbReference>
<dbReference type="InterPro" id="IPR003594">
    <property type="entry name" value="HATPase_dom"/>
</dbReference>
<dbReference type="SUPFAM" id="SSF55874">
    <property type="entry name" value="ATPase domain of HSP90 chaperone/DNA topoisomerase II/histidine kinase"/>
    <property type="match status" value="1"/>
</dbReference>
<keyword evidence="2" id="KW-0547">Nucleotide-binding</keyword>
<dbReference type="EMBL" id="JAWDIP010000004">
    <property type="protein sequence ID" value="MDY0396388.1"/>
    <property type="molecule type" value="Genomic_DNA"/>
</dbReference>
<keyword evidence="5" id="KW-0902">Two-component regulatory system</keyword>
<comment type="caution">
    <text evidence="7">The sequence shown here is derived from an EMBL/GenBank/DDBJ whole genome shotgun (WGS) entry which is preliminary data.</text>
</comment>
<keyword evidence="3" id="KW-0418">Kinase</keyword>
<evidence type="ECO:0000259" key="6">
    <source>
        <dbReference type="PROSITE" id="PS50109"/>
    </source>
</evidence>
<dbReference type="Pfam" id="PF02518">
    <property type="entry name" value="HATPase_c"/>
    <property type="match status" value="1"/>
</dbReference>
<keyword evidence="4 7" id="KW-0067">ATP-binding</keyword>
<accession>A0ABU5CC12</accession>
<evidence type="ECO:0000313" key="8">
    <source>
        <dbReference type="Proteomes" id="UP001281447"/>
    </source>
</evidence>
<proteinExistence type="predicted"/>
<dbReference type="Gene3D" id="3.30.565.10">
    <property type="entry name" value="Histidine kinase-like ATPase, C-terminal domain"/>
    <property type="match status" value="1"/>
</dbReference>
<evidence type="ECO:0000256" key="5">
    <source>
        <dbReference type="ARBA" id="ARBA00023012"/>
    </source>
</evidence>
<evidence type="ECO:0000256" key="1">
    <source>
        <dbReference type="ARBA" id="ARBA00022679"/>
    </source>
</evidence>
<dbReference type="PANTHER" id="PTHR43395">
    <property type="entry name" value="SENSOR HISTIDINE KINASE CHEA"/>
    <property type="match status" value="1"/>
</dbReference>
<organism evidence="7 8">
    <name type="scientific">Tigheibacillus halophilus</name>
    <dbReference type="NCBI Taxonomy" id="361280"/>
    <lineage>
        <taxon>Bacteria</taxon>
        <taxon>Bacillati</taxon>
        <taxon>Bacillota</taxon>
        <taxon>Bacilli</taxon>
        <taxon>Bacillales</taxon>
        <taxon>Bacillaceae</taxon>
        <taxon>Tigheibacillus</taxon>
    </lineage>
</organism>
<gene>
    <name evidence="7" type="ORF">RWE15_21205</name>
</gene>
<dbReference type="Proteomes" id="UP001281447">
    <property type="component" value="Unassembled WGS sequence"/>
</dbReference>
<reference evidence="7 8" key="1">
    <citation type="submission" date="2023-10" db="EMBL/GenBank/DDBJ databases">
        <title>Virgibacillus halophilus 5B73C genome.</title>
        <authorList>
            <person name="Miliotis G."/>
            <person name="Sengupta P."/>
            <person name="Hameed A."/>
            <person name="Chuvochina M."/>
            <person name="Mcdonagh F."/>
            <person name="Simpson A.C."/>
            <person name="Singh N.K."/>
            <person name="Rekha P.D."/>
            <person name="Raman K."/>
            <person name="Hugenholtz P."/>
            <person name="Venkateswaran K."/>
        </authorList>
    </citation>
    <scope>NUCLEOTIDE SEQUENCE [LARGE SCALE GENOMIC DNA]</scope>
    <source>
        <strain evidence="7 8">5B73C</strain>
    </source>
</reference>
<name>A0ABU5CC12_9BACI</name>
<keyword evidence="1" id="KW-0808">Transferase</keyword>